<accession>A0A4R5Q5E6</accession>
<dbReference type="Proteomes" id="UP000295096">
    <property type="component" value="Unassembled WGS sequence"/>
</dbReference>
<comment type="caution">
    <text evidence="1">The sequence shown here is derived from an EMBL/GenBank/DDBJ whole genome shotgun (WGS) entry which is preliminary data.</text>
</comment>
<protein>
    <recommendedName>
        <fullName evidence="3">ABC transporter permease</fullName>
    </recommendedName>
</protein>
<evidence type="ECO:0008006" key="3">
    <source>
        <dbReference type="Google" id="ProtNLM"/>
    </source>
</evidence>
<dbReference type="EMBL" id="SMSJ01000176">
    <property type="protein sequence ID" value="TDH57956.1"/>
    <property type="molecule type" value="Genomic_DNA"/>
</dbReference>
<organism evidence="1 2">
    <name type="scientific">Dankookia rubra</name>
    <dbReference type="NCBI Taxonomy" id="1442381"/>
    <lineage>
        <taxon>Bacteria</taxon>
        <taxon>Pseudomonadati</taxon>
        <taxon>Pseudomonadota</taxon>
        <taxon>Alphaproteobacteria</taxon>
        <taxon>Acetobacterales</taxon>
        <taxon>Roseomonadaceae</taxon>
        <taxon>Dankookia</taxon>
    </lineage>
</organism>
<evidence type="ECO:0000313" key="2">
    <source>
        <dbReference type="Proteomes" id="UP000295096"/>
    </source>
</evidence>
<gene>
    <name evidence="1" type="ORF">E2C06_35130</name>
</gene>
<reference evidence="1 2" key="1">
    <citation type="journal article" date="2016" name="J. Microbiol.">
        <title>Dankookia rubra gen. nov., sp. nov., an alphaproteobacterium isolated from sediment of a shallow stream.</title>
        <authorList>
            <person name="Kim W.H."/>
            <person name="Kim D.H."/>
            <person name="Kang K."/>
            <person name="Ahn T.Y."/>
        </authorList>
    </citation>
    <scope>NUCLEOTIDE SEQUENCE [LARGE SCALE GENOMIC DNA]</scope>
    <source>
        <strain evidence="1 2">JCM30602</strain>
    </source>
</reference>
<sequence length="64" mass="7263">MNDVFAKSGRVRADGRHVHDVNLIEVKRPEESKGPWDLYRIIATIPGEQAFRPLHEGGCPLVRQ</sequence>
<dbReference type="AlphaFoldDB" id="A0A4R5Q5E6"/>
<proteinExistence type="predicted"/>
<name>A0A4R5Q5E6_9PROT</name>
<dbReference type="OrthoDB" id="8456371at2"/>
<evidence type="ECO:0000313" key="1">
    <source>
        <dbReference type="EMBL" id="TDH57956.1"/>
    </source>
</evidence>
<keyword evidence="2" id="KW-1185">Reference proteome</keyword>
<dbReference type="RefSeq" id="WP_133293185.1">
    <property type="nucleotide sequence ID" value="NZ_SMSJ01000176.1"/>
</dbReference>